<dbReference type="Proteomes" id="UP000001075">
    <property type="component" value="Unassembled WGS sequence"/>
</dbReference>
<dbReference type="Gene3D" id="1.10.238.10">
    <property type="entry name" value="EF-hand"/>
    <property type="match status" value="1"/>
</dbReference>
<evidence type="ECO:0000313" key="9">
    <source>
        <dbReference type="EMBL" id="EGV92515.1"/>
    </source>
</evidence>
<dbReference type="InterPro" id="IPR011992">
    <property type="entry name" value="EF-hand-dom_pair"/>
</dbReference>
<keyword evidence="6" id="KW-0106">Calcium</keyword>
<dbReference type="GO" id="GO:0005509">
    <property type="term" value="F:calcium ion binding"/>
    <property type="evidence" value="ECO:0007669"/>
    <property type="project" value="InterPro"/>
</dbReference>
<dbReference type="EMBL" id="JH000002">
    <property type="protein sequence ID" value="EGV92515.1"/>
    <property type="molecule type" value="Genomic_DNA"/>
</dbReference>
<evidence type="ECO:0000256" key="5">
    <source>
        <dbReference type="ARBA" id="ARBA00022737"/>
    </source>
</evidence>
<dbReference type="GO" id="GO:0110158">
    <property type="term" value="C:calpain complex"/>
    <property type="evidence" value="ECO:0007669"/>
    <property type="project" value="TreeGrafter"/>
</dbReference>
<keyword evidence="3" id="KW-0963">Cytoplasm</keyword>
<dbReference type="AlphaFoldDB" id="G3GRB5"/>
<keyword evidence="4" id="KW-0479">Metal-binding</keyword>
<evidence type="ECO:0000313" key="10">
    <source>
        <dbReference type="Proteomes" id="UP000001075"/>
    </source>
</evidence>
<sequence length="98" mass="11341">MKCYPHEIYQEMDHNRVGTIDAHEMRTALKKAGFILNNQVQDIIAMRYASSELGIDFDGFMACVIRLENLFKMFRLLDKNQNGIVQLSLAEWLCCVLV</sequence>
<dbReference type="PROSITE" id="PS50222">
    <property type="entry name" value="EF_HAND_2"/>
    <property type="match status" value="1"/>
</dbReference>
<evidence type="ECO:0000256" key="6">
    <source>
        <dbReference type="ARBA" id="ARBA00022837"/>
    </source>
</evidence>
<dbReference type="PaxDb" id="10029-XP_007617905.1"/>
<organism evidence="9 10">
    <name type="scientific">Cricetulus griseus</name>
    <name type="common">Chinese hamster</name>
    <name type="synonym">Cricetulus barabensis griseus</name>
    <dbReference type="NCBI Taxonomy" id="10029"/>
    <lineage>
        <taxon>Eukaryota</taxon>
        <taxon>Metazoa</taxon>
        <taxon>Chordata</taxon>
        <taxon>Craniata</taxon>
        <taxon>Vertebrata</taxon>
        <taxon>Euteleostomi</taxon>
        <taxon>Mammalia</taxon>
        <taxon>Eutheria</taxon>
        <taxon>Euarchontoglires</taxon>
        <taxon>Glires</taxon>
        <taxon>Rodentia</taxon>
        <taxon>Myomorpha</taxon>
        <taxon>Muroidea</taxon>
        <taxon>Cricetidae</taxon>
        <taxon>Cricetinae</taxon>
        <taxon>Cricetulus</taxon>
    </lineage>
</organism>
<protein>
    <submittedName>
        <fullName evidence="9">Calpain-8</fullName>
    </submittedName>
</protein>
<dbReference type="SUPFAM" id="SSF47473">
    <property type="entry name" value="EF-hand"/>
    <property type="match status" value="1"/>
</dbReference>
<evidence type="ECO:0000256" key="4">
    <source>
        <dbReference type="ARBA" id="ARBA00022723"/>
    </source>
</evidence>
<accession>G3GRB5</accession>
<evidence type="ECO:0000256" key="1">
    <source>
        <dbReference type="ARBA" id="ARBA00004308"/>
    </source>
</evidence>
<keyword evidence="7" id="KW-0472">Membrane</keyword>
<dbReference type="PANTHER" id="PTHR46735:SF3">
    <property type="entry name" value="CALPAIN SMALL SUBUNIT 1-RELATED"/>
    <property type="match status" value="1"/>
</dbReference>
<proteinExistence type="predicted"/>
<keyword evidence="5" id="KW-0677">Repeat</keyword>
<dbReference type="eggNOG" id="KOG0045">
    <property type="taxonomic scope" value="Eukaryota"/>
</dbReference>
<evidence type="ECO:0000256" key="3">
    <source>
        <dbReference type="ARBA" id="ARBA00022490"/>
    </source>
</evidence>
<feature type="domain" description="EF-hand" evidence="8">
    <location>
        <begin position="7"/>
        <end position="35"/>
    </location>
</feature>
<evidence type="ECO:0000259" key="8">
    <source>
        <dbReference type="PROSITE" id="PS50222"/>
    </source>
</evidence>
<comment type="subcellular location">
    <subcellularLocation>
        <location evidence="2">Cytoplasm</location>
    </subcellularLocation>
    <subcellularLocation>
        <location evidence="1">Endomembrane system</location>
    </subcellularLocation>
</comment>
<dbReference type="InParanoid" id="G3GRB5"/>
<dbReference type="STRING" id="10029.G3GRB5"/>
<name>G3GRB5_CRIGR</name>
<reference evidence="10" key="1">
    <citation type="journal article" date="2011" name="Nat. Biotechnol.">
        <title>The genomic sequence of the Chinese hamster ovary (CHO)-K1 cell line.</title>
        <authorList>
            <person name="Xu X."/>
            <person name="Nagarajan H."/>
            <person name="Lewis N.E."/>
            <person name="Pan S."/>
            <person name="Cai Z."/>
            <person name="Liu X."/>
            <person name="Chen W."/>
            <person name="Xie M."/>
            <person name="Wang W."/>
            <person name="Hammond S."/>
            <person name="Andersen M.R."/>
            <person name="Neff N."/>
            <person name="Passarelli B."/>
            <person name="Koh W."/>
            <person name="Fan H.C."/>
            <person name="Wang J."/>
            <person name="Gui Y."/>
            <person name="Lee K.H."/>
            <person name="Betenbaugh M.J."/>
            <person name="Quake S.R."/>
            <person name="Famili I."/>
            <person name="Palsson B.O."/>
            <person name="Wang J."/>
        </authorList>
    </citation>
    <scope>NUCLEOTIDE SEQUENCE [LARGE SCALE GENOMIC DNA]</scope>
    <source>
        <strain evidence="10">CHO K1 cell line</strain>
    </source>
</reference>
<dbReference type="GO" id="GO:0012505">
    <property type="term" value="C:endomembrane system"/>
    <property type="evidence" value="ECO:0007669"/>
    <property type="project" value="UniProtKB-SubCell"/>
</dbReference>
<evidence type="ECO:0000256" key="7">
    <source>
        <dbReference type="ARBA" id="ARBA00023136"/>
    </source>
</evidence>
<gene>
    <name evidence="9" type="ORF">I79_000058</name>
</gene>
<evidence type="ECO:0000256" key="2">
    <source>
        <dbReference type="ARBA" id="ARBA00004496"/>
    </source>
</evidence>
<dbReference type="InterPro" id="IPR002048">
    <property type="entry name" value="EF_hand_dom"/>
</dbReference>
<dbReference type="PANTHER" id="PTHR46735">
    <property type="entry name" value="CALPAIN, SMALL SUBUNIT 1 A-RELATED"/>
    <property type="match status" value="1"/>
</dbReference>